<feature type="region of interest" description="Disordered" evidence="7">
    <location>
        <begin position="1"/>
        <end position="125"/>
    </location>
</feature>
<feature type="compositionally biased region" description="Polar residues" evidence="7">
    <location>
        <begin position="537"/>
        <end position="552"/>
    </location>
</feature>
<feature type="compositionally biased region" description="Basic and acidic residues" evidence="7">
    <location>
        <begin position="7"/>
        <end position="24"/>
    </location>
</feature>
<dbReference type="AlphaFoldDB" id="A0A1B7NZ77"/>
<dbReference type="OrthoDB" id="1926336at2759"/>
<feature type="coiled-coil region" evidence="6">
    <location>
        <begin position="597"/>
        <end position="683"/>
    </location>
</feature>
<comment type="subcellular location">
    <subcellularLocation>
        <location evidence="2">Cytoplasm</location>
    </subcellularLocation>
    <subcellularLocation>
        <location evidence="1">Endomembrane system</location>
        <topology evidence="1">Peripheral membrane protein</topology>
    </subcellularLocation>
</comment>
<reference evidence="9 10" key="1">
    <citation type="submission" date="2015-07" db="EMBL/GenBank/DDBJ databases">
        <title>Emmonsia species relationships and genome sequence.</title>
        <authorList>
            <person name="Cuomo C.A."/>
            <person name="Schwartz I.S."/>
            <person name="Kenyon C."/>
            <person name="de Hoog G.S."/>
            <person name="Govender N.P."/>
            <person name="Botha A."/>
            <person name="Moreno L."/>
            <person name="de Vries M."/>
            <person name="Munoz J.F."/>
            <person name="Stielow J.B."/>
        </authorList>
    </citation>
    <scope>NUCLEOTIDE SEQUENCE [LARGE SCALE GENOMIC DNA]</scope>
    <source>
        <strain evidence="9 10">CBS 136260</strain>
    </source>
</reference>
<dbReference type="Proteomes" id="UP000091918">
    <property type="component" value="Unassembled WGS sequence"/>
</dbReference>
<feature type="compositionally biased region" description="Basic and acidic residues" evidence="7">
    <location>
        <begin position="101"/>
        <end position="116"/>
    </location>
</feature>
<keyword evidence="10" id="KW-1185">Reference proteome</keyword>
<feature type="coiled-coil region" evidence="6">
    <location>
        <begin position="729"/>
        <end position="801"/>
    </location>
</feature>
<evidence type="ECO:0000259" key="8">
    <source>
        <dbReference type="PROSITE" id="PS50913"/>
    </source>
</evidence>
<evidence type="ECO:0000256" key="2">
    <source>
        <dbReference type="ARBA" id="ARBA00004496"/>
    </source>
</evidence>
<dbReference type="EMBL" id="LGUA01000364">
    <property type="protein sequence ID" value="OAX82053.1"/>
    <property type="molecule type" value="Genomic_DNA"/>
</dbReference>
<proteinExistence type="predicted"/>
<dbReference type="SMART" id="SM00755">
    <property type="entry name" value="Grip"/>
    <property type="match status" value="1"/>
</dbReference>
<feature type="coiled-coil region" evidence="6">
    <location>
        <begin position="383"/>
        <end position="438"/>
    </location>
</feature>
<dbReference type="InterPro" id="IPR000237">
    <property type="entry name" value="GRIP_dom"/>
</dbReference>
<feature type="coiled-coil region" evidence="6">
    <location>
        <begin position="323"/>
        <end position="357"/>
    </location>
</feature>
<dbReference type="STRING" id="1658172.A0A1B7NZ77"/>
<feature type="compositionally biased region" description="Basic and acidic residues" evidence="7">
    <location>
        <begin position="1003"/>
        <end position="1035"/>
    </location>
</feature>
<organism evidence="9 10">
    <name type="scientific">Emergomyces africanus</name>
    <dbReference type="NCBI Taxonomy" id="1955775"/>
    <lineage>
        <taxon>Eukaryota</taxon>
        <taxon>Fungi</taxon>
        <taxon>Dikarya</taxon>
        <taxon>Ascomycota</taxon>
        <taxon>Pezizomycotina</taxon>
        <taxon>Eurotiomycetes</taxon>
        <taxon>Eurotiomycetidae</taxon>
        <taxon>Onygenales</taxon>
        <taxon>Ajellomycetaceae</taxon>
        <taxon>Emergomyces</taxon>
    </lineage>
</organism>
<feature type="domain" description="GRIP" evidence="8">
    <location>
        <begin position="1143"/>
        <end position="1193"/>
    </location>
</feature>
<feature type="coiled-coil region" evidence="6">
    <location>
        <begin position="208"/>
        <end position="242"/>
    </location>
</feature>
<dbReference type="InterPro" id="IPR051952">
    <property type="entry name" value="Golgi-autophagy_related"/>
</dbReference>
<feature type="region of interest" description="Disordered" evidence="7">
    <location>
        <begin position="246"/>
        <end position="282"/>
    </location>
</feature>
<feature type="compositionally biased region" description="Basic and acidic residues" evidence="7">
    <location>
        <begin position="1043"/>
        <end position="1076"/>
    </location>
</feature>
<feature type="compositionally biased region" description="Basic and acidic residues" evidence="7">
    <location>
        <begin position="41"/>
        <end position="54"/>
    </location>
</feature>
<dbReference type="Pfam" id="PF01465">
    <property type="entry name" value="GRIP"/>
    <property type="match status" value="1"/>
</dbReference>
<dbReference type="GO" id="GO:0005794">
    <property type="term" value="C:Golgi apparatus"/>
    <property type="evidence" value="ECO:0007669"/>
    <property type="project" value="TreeGrafter"/>
</dbReference>
<evidence type="ECO:0000256" key="1">
    <source>
        <dbReference type="ARBA" id="ARBA00004184"/>
    </source>
</evidence>
<comment type="caution">
    <text evidence="9">The sequence shown here is derived from an EMBL/GenBank/DDBJ whole genome shotgun (WGS) entry which is preliminary data.</text>
</comment>
<evidence type="ECO:0000313" key="9">
    <source>
        <dbReference type="EMBL" id="OAX82053.1"/>
    </source>
</evidence>
<sequence>MFQRIKGAIDSRIAEEQARQKAAHEPGSLSRSNSNIRRTRARADSRSARPRRDSSFLAKGPDPAEFDAEFVIGDDDSSTRTNTPVQVRETGGSENPVNPADPERDDREKTHEKEGHSAWAQNNGADESVHVELPTEVRVRLRRLDKLEGRYQELLKAYRIAHARVLSIEPFEASLRENTPLTSISDPRALTEYLNQLNLKGDMVLDELKKVTTERDEYKKKCTEAEKSAREAQEVVASLQKRNMFSDGSGSIQGECQRGKATPTIETTSAPTDGSSFESSQKSPTLTIASIAGISLFSPRAKAITSPAPVEESEEFFSFDNEVPRLESELNKRQEDVEMLRNEVKTLKADLSGARESTEGMALSLESATRELTVLREANYQFELELENRRNSLEVQISNLKDKLLVAETDLTKSTAVMEELKMQLDKKSKELSQANEMKNDQSAVVAVTEEQQASGEKRLSILQGIVTTLKSQLKDAESTISSLKADVSSKSTEVKGAKMIIDFVDQYFKDNQPWQIARKRISEGETVDFDELRGSLTINNDQPSVASQNTLPAPGGEKKKNKKKKKGGRGGAEDASESAAMPAAQSSSRPVTASIVKELEKKIEELTAQLAEKEAAINLLDSKLKGEEDLREEIDSLREDLRDIGQSFVQAKDRVKELLTQNEAFQNTIQDLEKELIHLRTNPSSSTQTEDAHKDLVAEFEELKIKAIGLQTDLSAAQQLAASRFKDLTDLREMLQKIQPELRNLRAESSELKTIKEELKNKSNELKRLERRHEDVRSEMKNLRAKIGEQEAEIKGANQKVTQETSSRVKAEQALDVAQSDLRYSEGKKQEAIEINEKTAKTLAKAQEDLKLSRTRLVEVEEQVKQLNRLIDSLRDEIQLKTAQHASAQSLMSSMRDQMSEMAMQVKEARERCDNLEEEVADAHRLLSERTREGETMRRLLSDVEMRTDAKVRDFKERLEAAIEERDRAEDEASLAGRKRTKEIKELKTQVRDLERAIRRADQDKEELEHAQKDWKRRREELEVETERSKRELGDVQVAMTHLRDALDESERQTQQLEKERAELRRTVEETDQRLKKLHKSNKTLTEDVKAFQASKRRGFDSSNTSSSRSPRSSLDSGMRQLRDDGVVSPHLRDRSATPKGPGAGTIDYVYLKNVLLQFLEQRDKNYQKQLIPVLGMLLHFDPNDEQKWMSAISSR</sequence>
<feature type="region of interest" description="Disordered" evidence="7">
    <location>
        <begin position="536"/>
        <end position="592"/>
    </location>
</feature>
<evidence type="ECO:0000313" key="10">
    <source>
        <dbReference type="Proteomes" id="UP000091918"/>
    </source>
</evidence>
<evidence type="ECO:0000256" key="4">
    <source>
        <dbReference type="ARBA" id="ARBA00023054"/>
    </source>
</evidence>
<feature type="compositionally biased region" description="Basic residues" evidence="7">
    <location>
        <begin position="560"/>
        <end position="569"/>
    </location>
</feature>
<evidence type="ECO:0000256" key="6">
    <source>
        <dbReference type="SAM" id="Coils"/>
    </source>
</evidence>
<evidence type="ECO:0000256" key="5">
    <source>
        <dbReference type="ARBA" id="ARBA00023136"/>
    </source>
</evidence>
<gene>
    <name evidence="9" type="ORF">ACJ72_03595</name>
</gene>
<feature type="region of interest" description="Disordered" evidence="7">
    <location>
        <begin position="1003"/>
        <end position="1121"/>
    </location>
</feature>
<name>A0A1B7NZ77_9EURO</name>
<feature type="compositionally biased region" description="Low complexity" evidence="7">
    <location>
        <begin position="1102"/>
        <end position="1118"/>
    </location>
</feature>
<accession>A0A1B7NZ77</accession>
<keyword evidence="3" id="KW-0963">Cytoplasm</keyword>
<dbReference type="PANTHER" id="PTHR23157:SF25">
    <property type="entry name" value="GRIP AND COILED-COIL DOMAIN-CONTAINING PROTEIN 1"/>
    <property type="match status" value="1"/>
</dbReference>
<dbReference type="PROSITE" id="PS50913">
    <property type="entry name" value="GRIP"/>
    <property type="match status" value="1"/>
</dbReference>
<evidence type="ECO:0000256" key="3">
    <source>
        <dbReference type="ARBA" id="ARBA00022490"/>
    </source>
</evidence>
<dbReference type="PANTHER" id="PTHR23157">
    <property type="entry name" value="GRIP AND COILED-COIL DOMAIN-CONTAINING PROTEIN 1"/>
    <property type="match status" value="1"/>
</dbReference>
<feature type="compositionally biased region" description="Polar residues" evidence="7">
    <location>
        <begin position="264"/>
        <end position="282"/>
    </location>
</feature>
<keyword evidence="4 6" id="KW-0175">Coiled coil</keyword>
<feature type="compositionally biased region" description="Acidic residues" evidence="7">
    <location>
        <begin position="64"/>
        <end position="76"/>
    </location>
</feature>
<keyword evidence="5" id="KW-0472">Membrane</keyword>
<protein>
    <recommendedName>
        <fullName evidence="8">GRIP domain-containing protein</fullName>
    </recommendedName>
</protein>
<dbReference type="SUPFAM" id="SSF57997">
    <property type="entry name" value="Tropomyosin"/>
    <property type="match status" value="1"/>
</dbReference>
<evidence type="ECO:0000256" key="7">
    <source>
        <dbReference type="SAM" id="MobiDB-lite"/>
    </source>
</evidence>